<dbReference type="PANTHER" id="PTHR33531:SF10">
    <property type="entry name" value="BLR7895 PROTEIN"/>
    <property type="match status" value="1"/>
</dbReference>
<keyword evidence="3" id="KW-1185">Reference proteome</keyword>
<dbReference type="GO" id="GO:0016491">
    <property type="term" value="F:oxidoreductase activity"/>
    <property type="evidence" value="ECO:0007669"/>
    <property type="project" value="InterPro"/>
</dbReference>
<dbReference type="HOGENOM" id="CLU_1399800_0_0_2"/>
<gene>
    <name evidence="2" type="ORF">TES1_0440</name>
</gene>
<dbReference type="RefSeq" id="WP_042679846.1">
    <property type="nucleotide sequence ID" value="NZ_CP006965.1"/>
</dbReference>
<sequence length="195" mass="23659">METPLDVFMKKAEIEEKVKELLAQITKMPLKDILSYIIKGERDATELYTFLYENIPSPYHKEKFKEFIEMEKSHDMKVMEIFKTLFPNEEPRDIKIESWKKTFEEREYKLKNILEIAMEAEKLAEEIYLYLEKNVENREHKRIFLELANDERYHYDFVSKEYEIYEKAKAEEELQKLIKELMKDKEKKNNHSAGA</sequence>
<dbReference type="GO" id="GO:0046872">
    <property type="term" value="F:metal ion binding"/>
    <property type="evidence" value="ECO:0007669"/>
    <property type="project" value="InterPro"/>
</dbReference>
<dbReference type="InterPro" id="IPR003251">
    <property type="entry name" value="Rr_diiron-bd_dom"/>
</dbReference>
<dbReference type="SUPFAM" id="SSF47240">
    <property type="entry name" value="Ferritin-like"/>
    <property type="match status" value="1"/>
</dbReference>
<dbReference type="OrthoDB" id="86102at2157"/>
<evidence type="ECO:0000313" key="3">
    <source>
        <dbReference type="Proteomes" id="UP000019027"/>
    </source>
</evidence>
<accession>W0I1E6</accession>
<protein>
    <submittedName>
        <fullName evidence="2">Rubrerythrin</fullName>
    </submittedName>
</protein>
<feature type="domain" description="Rubrerythrin diiron-binding" evidence="1">
    <location>
        <begin position="32"/>
        <end position="161"/>
    </location>
</feature>
<dbReference type="EMBL" id="CP006965">
    <property type="protein sequence ID" value="AHF79834.1"/>
    <property type="molecule type" value="Genomic_DNA"/>
</dbReference>
<dbReference type="AlphaFoldDB" id="W0I1E6"/>
<evidence type="ECO:0000313" key="2">
    <source>
        <dbReference type="EMBL" id="AHF79834.1"/>
    </source>
</evidence>
<proteinExistence type="predicted"/>
<evidence type="ECO:0000259" key="1">
    <source>
        <dbReference type="Pfam" id="PF02915"/>
    </source>
</evidence>
<dbReference type="PANTHER" id="PTHR33531">
    <property type="entry name" value="RUBRERYTHRIN SUBFAMILY"/>
    <property type="match status" value="1"/>
</dbReference>
<organism evidence="2 3">
    <name type="scientific">Thermococcus paralvinellae</name>
    <dbReference type="NCBI Taxonomy" id="582419"/>
    <lineage>
        <taxon>Archaea</taxon>
        <taxon>Methanobacteriati</taxon>
        <taxon>Methanobacteriota</taxon>
        <taxon>Thermococci</taxon>
        <taxon>Thermococcales</taxon>
        <taxon>Thermococcaceae</taxon>
        <taxon>Thermococcus</taxon>
    </lineage>
</organism>
<dbReference type="InterPro" id="IPR009078">
    <property type="entry name" value="Ferritin-like_SF"/>
</dbReference>
<dbReference type="GeneID" id="24906293"/>
<dbReference type="Gene3D" id="1.20.1260.10">
    <property type="match status" value="1"/>
</dbReference>
<dbReference type="Pfam" id="PF02915">
    <property type="entry name" value="Rubrerythrin"/>
    <property type="match status" value="1"/>
</dbReference>
<dbReference type="InterPro" id="IPR012347">
    <property type="entry name" value="Ferritin-like"/>
</dbReference>
<name>W0I1E6_9EURY</name>
<dbReference type="CDD" id="cd01045">
    <property type="entry name" value="Ferritin_like_AB"/>
    <property type="match status" value="1"/>
</dbReference>
<dbReference type="Proteomes" id="UP000019027">
    <property type="component" value="Chromosome"/>
</dbReference>
<dbReference type="KEGG" id="ths:TES1_0440"/>
<reference evidence="2 3" key="1">
    <citation type="journal article" date="2014" name="Int. J. Syst. Evol. Microbiol.">
        <title>Thermococcus paralvinellae sp. nov. and Thermococcus cleftensis sp. nov. of hyperthermophilic heterotrophs from deep-sea hydrothermal vents.</title>
        <authorList>
            <person name="Hensley S.A."/>
            <person name="Jung J.H."/>
            <person name="Park C.S."/>
            <person name="Holden J.F."/>
        </authorList>
    </citation>
    <scope>NUCLEOTIDE SEQUENCE [LARGE SCALE GENOMIC DNA]</scope>
    <source>
        <strain evidence="2 3">ES1</strain>
    </source>
</reference>